<dbReference type="OMA" id="QHEGVHE"/>
<dbReference type="EMBL" id="BEZZ01069081">
    <property type="protein sequence ID" value="GCC41564.1"/>
    <property type="molecule type" value="Genomic_DNA"/>
</dbReference>
<feature type="region of interest" description="Disordered" evidence="1">
    <location>
        <begin position="1"/>
        <end position="31"/>
    </location>
</feature>
<keyword evidence="3" id="KW-1185">Reference proteome</keyword>
<accession>A0A401TFX7</accession>
<proteinExistence type="predicted"/>
<sequence>DLPARGLVSGPVTDDVGAPPRTPRPHLVEQPPVGLGELAVHEGVEEGVDTAVEPGEAGNDGVDHRRSPGAAVQDVEEAEGQVAGHEDAEGGDAHSGDAVGVRPRPGLGRRGRRSSLGLPRGSGALNLTRGRPLLPVRLQRAACVTHPLGQEAVEDANGGQAHPKKQHHQDAGVRPPRLAVEAAGADSRLELEDGPERGEEGQGEEPGARQEDGRQDAPGAAGVGQPRAPCPPHQGVPGPGDQPQREDGGGIGGEQQEAEDPAGGAAPPPTDPAHPQVAGRGHGLQEGAVEEVGQRQVQDQQVEAAPQAGVHREGQDGQQIPGASHRGHQQPQRCPKVAVLGQRGVAAPVGLHLQGDGA</sequence>
<dbReference type="Proteomes" id="UP000287033">
    <property type="component" value="Unassembled WGS sequence"/>
</dbReference>
<dbReference type="AlphaFoldDB" id="A0A401TFX7"/>
<feature type="region of interest" description="Disordered" evidence="1">
    <location>
        <begin position="149"/>
        <end position="334"/>
    </location>
</feature>
<gene>
    <name evidence="2" type="ORF">chiPu_0025944</name>
</gene>
<comment type="caution">
    <text evidence="2">The sequence shown here is derived from an EMBL/GenBank/DDBJ whole genome shotgun (WGS) entry which is preliminary data.</text>
</comment>
<feature type="compositionally biased region" description="Low complexity" evidence="1">
    <location>
        <begin position="114"/>
        <end position="123"/>
    </location>
</feature>
<feature type="non-terminal residue" evidence="2">
    <location>
        <position position="1"/>
    </location>
</feature>
<evidence type="ECO:0000313" key="2">
    <source>
        <dbReference type="EMBL" id="GCC41564.1"/>
    </source>
</evidence>
<feature type="region of interest" description="Disordered" evidence="1">
    <location>
        <begin position="46"/>
        <end position="132"/>
    </location>
</feature>
<reference evidence="2 3" key="1">
    <citation type="journal article" date="2018" name="Nat. Ecol. Evol.">
        <title>Shark genomes provide insights into elasmobranch evolution and the origin of vertebrates.</title>
        <authorList>
            <person name="Hara Y"/>
            <person name="Yamaguchi K"/>
            <person name="Onimaru K"/>
            <person name="Kadota M"/>
            <person name="Koyanagi M"/>
            <person name="Keeley SD"/>
            <person name="Tatsumi K"/>
            <person name="Tanaka K"/>
            <person name="Motone F"/>
            <person name="Kageyama Y"/>
            <person name="Nozu R"/>
            <person name="Adachi N"/>
            <person name="Nishimura O"/>
            <person name="Nakagawa R"/>
            <person name="Tanegashima C"/>
            <person name="Kiyatake I"/>
            <person name="Matsumoto R"/>
            <person name="Murakumo K"/>
            <person name="Nishida K"/>
            <person name="Terakita A"/>
            <person name="Kuratani S"/>
            <person name="Sato K"/>
            <person name="Hyodo S Kuraku.S."/>
        </authorList>
    </citation>
    <scope>NUCLEOTIDE SEQUENCE [LARGE SCALE GENOMIC DNA]</scope>
</reference>
<feature type="compositionally biased region" description="Basic and acidic residues" evidence="1">
    <location>
        <begin position="84"/>
        <end position="95"/>
    </location>
</feature>
<evidence type="ECO:0000313" key="3">
    <source>
        <dbReference type="Proteomes" id="UP000287033"/>
    </source>
</evidence>
<name>A0A401TFX7_CHIPU</name>
<evidence type="ECO:0000256" key="1">
    <source>
        <dbReference type="SAM" id="MobiDB-lite"/>
    </source>
</evidence>
<protein>
    <submittedName>
        <fullName evidence="2">Uncharacterized protein</fullName>
    </submittedName>
</protein>
<feature type="compositionally biased region" description="Basic and acidic residues" evidence="1">
    <location>
        <begin position="187"/>
        <end position="215"/>
    </location>
</feature>
<organism evidence="2 3">
    <name type="scientific">Chiloscyllium punctatum</name>
    <name type="common">Brownbanded bambooshark</name>
    <name type="synonym">Hemiscyllium punctatum</name>
    <dbReference type="NCBI Taxonomy" id="137246"/>
    <lineage>
        <taxon>Eukaryota</taxon>
        <taxon>Metazoa</taxon>
        <taxon>Chordata</taxon>
        <taxon>Craniata</taxon>
        <taxon>Vertebrata</taxon>
        <taxon>Chondrichthyes</taxon>
        <taxon>Elasmobranchii</taxon>
        <taxon>Galeomorphii</taxon>
        <taxon>Galeoidea</taxon>
        <taxon>Orectolobiformes</taxon>
        <taxon>Hemiscylliidae</taxon>
        <taxon>Chiloscyllium</taxon>
    </lineage>
</organism>